<evidence type="ECO:0000313" key="2">
    <source>
        <dbReference type="Proteomes" id="UP000515733"/>
    </source>
</evidence>
<dbReference type="EMBL" id="LR778301">
    <property type="protein sequence ID" value="CAB1367804.1"/>
    <property type="molecule type" value="Genomic_DNA"/>
</dbReference>
<dbReference type="Proteomes" id="UP000515733">
    <property type="component" value="Chromosome"/>
</dbReference>
<protein>
    <recommendedName>
        <fullName evidence="3">ABC transporter substrate-binding protein</fullName>
    </recommendedName>
</protein>
<evidence type="ECO:0008006" key="3">
    <source>
        <dbReference type="Google" id="ProtNLM"/>
    </source>
</evidence>
<dbReference type="AlphaFoldDB" id="A0A6S6YJ97"/>
<proteinExistence type="predicted"/>
<evidence type="ECO:0000313" key="1">
    <source>
        <dbReference type="EMBL" id="CAB1367804.1"/>
    </source>
</evidence>
<reference evidence="1 2" key="1">
    <citation type="submission" date="2020-03" db="EMBL/GenBank/DDBJ databases">
        <authorList>
            <consortium name="Genoscope - CEA"/>
            <person name="William W."/>
        </authorList>
    </citation>
    <scope>NUCLEOTIDE SEQUENCE [LARGE SCALE GENOMIC DNA]</scope>
    <source>
        <strain evidence="2">DSM 16959</strain>
    </source>
</reference>
<dbReference type="PANTHER" id="PTHR35271">
    <property type="entry name" value="ABC TRANSPORTER, SUBSTRATE-BINDING LIPOPROTEIN-RELATED"/>
    <property type="match status" value="1"/>
</dbReference>
<gene>
    <name evidence="1" type="ORF">DENOEST_0639</name>
</gene>
<dbReference type="KEGG" id="doe:DENOEST_0639"/>
<keyword evidence="2" id="KW-1185">Reference proteome</keyword>
<dbReference type="Pfam" id="PF04392">
    <property type="entry name" value="ABC_sub_bind"/>
    <property type="match status" value="1"/>
</dbReference>
<dbReference type="InterPro" id="IPR007487">
    <property type="entry name" value="ABC_transpt-TYRBP-like"/>
</dbReference>
<name>A0A6S6YJ97_9PROT</name>
<accession>A0A6S6YJ97</accession>
<dbReference type="Gene3D" id="3.40.50.2300">
    <property type="match status" value="1"/>
</dbReference>
<organism evidence="1 2">
    <name type="scientific">Denitratisoma oestradiolicum</name>
    <dbReference type="NCBI Taxonomy" id="311182"/>
    <lineage>
        <taxon>Bacteria</taxon>
        <taxon>Pseudomonadati</taxon>
        <taxon>Pseudomonadota</taxon>
        <taxon>Betaproteobacteria</taxon>
        <taxon>Nitrosomonadales</taxon>
        <taxon>Sterolibacteriaceae</taxon>
        <taxon>Denitratisoma</taxon>
    </lineage>
</organism>
<dbReference type="PANTHER" id="PTHR35271:SF1">
    <property type="entry name" value="ABC TRANSPORTER, SUBSTRATE-BINDING LIPOPROTEIN"/>
    <property type="match status" value="1"/>
</dbReference>
<sequence length="311" mass="34014">MLLALDTTTGHSPSMRAGTEAIATGAMIAVIYPESAEPYRSIFTQIIEGIEDKARNRVTRLLVGRNSSNQDIANELRRQDVRVVIALGRNGLRTAMAVNGELKIVAGGLLSLPEAESRKVTLLSLAPDPGLLFERLKSLMPEVHRVHVVFDPNNSGWLIRLARDAARATGLELVAQEAGDLGTALGRYQSLLATADPKRDALWLPQDSTTVDESTILPLVLQESWSRNLAVFSSNLAHARRGALFSLYPDTTEMGRNLALTAMDSLSGTVVRGQFPLRNLLLAVNMRTASHLGLKFSERQQQTFHLTFPEP</sequence>